<gene>
    <name evidence="1" type="ORF">L345_01784</name>
</gene>
<reference evidence="1 2" key="1">
    <citation type="journal article" date="2013" name="Proc. Natl. Acad. Sci. U.S.A.">
        <title>The king cobra genome reveals dynamic gene evolution and adaptation in the snake venom system.</title>
        <authorList>
            <person name="Vonk F.J."/>
            <person name="Casewell N.R."/>
            <person name="Henkel C.V."/>
            <person name="Heimberg A.M."/>
            <person name="Jansen H.J."/>
            <person name="McCleary R.J."/>
            <person name="Kerkkamp H.M."/>
            <person name="Vos R.A."/>
            <person name="Guerreiro I."/>
            <person name="Calvete J.J."/>
            <person name="Wuster W."/>
            <person name="Woods A.E."/>
            <person name="Logan J.M."/>
            <person name="Harrison R.A."/>
            <person name="Castoe T.A."/>
            <person name="de Koning A.P."/>
            <person name="Pollock D.D."/>
            <person name="Yandell M."/>
            <person name="Calderon D."/>
            <person name="Renjifo C."/>
            <person name="Currier R.B."/>
            <person name="Salgado D."/>
            <person name="Pla D."/>
            <person name="Sanz L."/>
            <person name="Hyder A.S."/>
            <person name="Ribeiro J.M."/>
            <person name="Arntzen J.W."/>
            <person name="van den Thillart G.E."/>
            <person name="Boetzer M."/>
            <person name="Pirovano W."/>
            <person name="Dirks R.P."/>
            <person name="Spaink H.P."/>
            <person name="Duboule D."/>
            <person name="McGlinn E."/>
            <person name="Kini R.M."/>
            <person name="Richardson M.K."/>
        </authorList>
    </citation>
    <scope>NUCLEOTIDE SEQUENCE</scope>
    <source>
        <tissue evidence="1">Blood</tissue>
    </source>
</reference>
<organism evidence="1 2">
    <name type="scientific">Ophiophagus hannah</name>
    <name type="common">King cobra</name>
    <name type="synonym">Naja hannah</name>
    <dbReference type="NCBI Taxonomy" id="8665"/>
    <lineage>
        <taxon>Eukaryota</taxon>
        <taxon>Metazoa</taxon>
        <taxon>Chordata</taxon>
        <taxon>Craniata</taxon>
        <taxon>Vertebrata</taxon>
        <taxon>Euteleostomi</taxon>
        <taxon>Lepidosauria</taxon>
        <taxon>Squamata</taxon>
        <taxon>Bifurcata</taxon>
        <taxon>Unidentata</taxon>
        <taxon>Episquamata</taxon>
        <taxon>Toxicofera</taxon>
        <taxon>Serpentes</taxon>
        <taxon>Colubroidea</taxon>
        <taxon>Elapidae</taxon>
        <taxon>Elapinae</taxon>
        <taxon>Ophiophagus</taxon>
    </lineage>
</organism>
<keyword evidence="2" id="KW-1185">Reference proteome</keyword>
<dbReference type="AlphaFoldDB" id="V8PCW1"/>
<feature type="non-terminal residue" evidence="1">
    <location>
        <position position="279"/>
    </location>
</feature>
<comment type="caution">
    <text evidence="1">The sequence shown here is derived from an EMBL/GenBank/DDBJ whole genome shotgun (WGS) entry which is preliminary data.</text>
</comment>
<evidence type="ECO:0000313" key="2">
    <source>
        <dbReference type="Proteomes" id="UP000018936"/>
    </source>
</evidence>
<proteinExistence type="predicted"/>
<dbReference type="Proteomes" id="UP000018936">
    <property type="component" value="Unassembled WGS sequence"/>
</dbReference>
<name>V8PCW1_OPHHA</name>
<evidence type="ECO:0000313" key="1">
    <source>
        <dbReference type="EMBL" id="ETE72389.1"/>
    </source>
</evidence>
<sequence>MEHFITYCPRVLSRQLHFCLRRFFIILTVFISSVGCLCRSRSSKTSKLSLRWWDFALCIRFAICESRCVGRRMKDVSIPPGRCPLSQNSWTSKGTNLKRLCCSSRRAAVHGWSDNQITLFAKQAKSKTKIRKRTSAQAVALCVMMSSSIFNESRHPLTQCCLAIQASYLKTISEKTGVHVVKSPPELNYNQSGLISNHPIFHLPELFDSSTKGERLLLHRMPVIYDMLVHIPDEACSTELDAAINKTSLQLRTDILDIRADYGTQEHHLVRQPLVDILL</sequence>
<protein>
    <submittedName>
        <fullName evidence="1">Uncharacterized protein</fullName>
    </submittedName>
</protein>
<feature type="non-terminal residue" evidence="1">
    <location>
        <position position="1"/>
    </location>
</feature>
<dbReference type="EMBL" id="AZIM01000230">
    <property type="protein sequence ID" value="ETE72389.1"/>
    <property type="molecule type" value="Genomic_DNA"/>
</dbReference>
<accession>V8PCW1</accession>